<name>A0A1I4X2A1_9FLAO</name>
<dbReference type="Pfam" id="PF01345">
    <property type="entry name" value="DUF11"/>
    <property type="match status" value="2"/>
</dbReference>
<dbReference type="InterPro" id="IPR001434">
    <property type="entry name" value="OmcB-like_DUF11"/>
</dbReference>
<dbReference type="InterPro" id="IPR051172">
    <property type="entry name" value="Chlamydia_OmcB"/>
</dbReference>
<reference evidence="6" key="1">
    <citation type="submission" date="2016-10" db="EMBL/GenBank/DDBJ databases">
        <authorList>
            <person name="Varghese N."/>
            <person name="Submissions S."/>
        </authorList>
    </citation>
    <scope>NUCLEOTIDE SEQUENCE [LARGE SCALE GENOMIC DNA]</scope>
    <source>
        <strain evidence="6">DS-12</strain>
    </source>
</reference>
<gene>
    <name evidence="5" type="ORF">SAMN05421741_10266</name>
</gene>
<dbReference type="NCBIfam" id="TIGR01451">
    <property type="entry name" value="B_ant_repeat"/>
    <property type="match status" value="2"/>
</dbReference>
<dbReference type="OrthoDB" id="1236981at2"/>
<dbReference type="PANTHER" id="PTHR34819">
    <property type="entry name" value="LARGE CYSTEINE-RICH PERIPLASMIC PROTEIN OMCB"/>
    <property type="match status" value="1"/>
</dbReference>
<evidence type="ECO:0000256" key="1">
    <source>
        <dbReference type="SAM" id="MobiDB-lite"/>
    </source>
</evidence>
<evidence type="ECO:0000259" key="4">
    <source>
        <dbReference type="Pfam" id="PF19081"/>
    </source>
</evidence>
<feature type="domain" description="DUF11" evidence="3">
    <location>
        <begin position="1155"/>
        <end position="1242"/>
    </location>
</feature>
<feature type="signal peptide" evidence="2">
    <location>
        <begin position="1"/>
        <end position="31"/>
    </location>
</feature>
<sequence length="2121" mass="223894">MKKKTTIFKRRIVHVLTCLLLALLCSTSFYGQTKILANTVTYTSGNDKMTSLVGCGTLGLSACYAATVQNPTNATLDDNTYARLLASPGLAVGLGSYQGVIELRFPSAIPADQWSYVRIGADNTLLRALLGGSLGNTLGTILGGVLLGNQEFEIDVRNNATSVLTRTNTQGFSTDRVKLITDGNGYNYIAVKPAAGYDRVRITNRSISAVGLGTEYYLDVYDAFTYNNGTGACGRPFGTSFDGSGGLGLQVADLNNQYLERAIDTDANSYSLLKSSGVLDLSVARSFSQYFYFTTTSPEESTLNIKLALGSGGVVNTDLLGGIEVILTRWNPTTGLNEVVYRRSLQSGLLNNTNALNLLQSGGAATLTFAPGRTFDRAEIRLNSTVGLNVLGSGVRIYDVQRYDGTPTCINPEIAPVPSATTGPFDQASCATTLVDFNNVDFAQYATDGNNETYATLYADSGSLLVGGPTVGFIELDMGTTLPANRTTYVRINYDKDVLDRLVGGSLGKLVSDLANNLLLGNQYFEVAAKNGATTVLLDDSRAAFANTSNGLITVVQDNIGRVYLAITPSAPYNRIRITNHVTALLPTGKKASLDVYNACSEIGTNPCFPANFTSYKGGGVGLSALNISNVGVTNAYRAISVNSSDYSEINLGIAGVAANVYQTIYFNKPSQPNDKVKVRLQIQPSSVLSLDLLGSYKIKFFNGNTQVGGDYTLQSGLINNIDLLALFRSGGIAELEFQPTGTFDRVDIGAESIVSLNVAAEPLRVYSVVRYGVTCPEPFETNPLTLPACATILVDAQNADNIQNLFDGNYATFATLNSGAGTLLGLGSKYEGFVELGYDHNVPAGTTSYIRIDMAGTLLEKLVGGSLGNVVSGLVNNLVLGDHYFKVDVKNNGTLITTANSKDASAGGNNNIRIVRDKEGRYYIAVTPDQPYNSVRITDITNSLLGLLAQPNTMNVYGMCYETSPDQCLDAFATSYEYTGLSLSLNNVSGAGVTNPHYAINDNSTQYSEISMGTLNVAGGAKQWVFFNTVSAANDVVNIKFKTGAGAINLSLLGDLKIQAYLGETLVETLDWGTTGIINGVNVLNLLNNGNLVELPFAPGAAYDRIAVGIENLVSASVLPPVQLYGVERCYALASAEIVSWKSYVIDGDNTLDTVSGDEEIEYTIHVRNSGGQDLAGFTVTDALPAGLTWVSGGSHTNGVVTFVSSAVLAVNQTTSFTFKAKVAKDLTGITEIKNIAKVKENGSTVEIESYPPMDNETNPNNPDTTKPPGTIIPVNAVYDFTVVKNGVSNNATSTNQAVVNDQITYSITVKNTGNNILTNVSVKDIIQNTIPTEVSIVNAGGATVNANELTFNINSLAVDASTTFTVITKVESLPASGNISNKAEVSYTAPGNVLILKDVTFNMATSCTNVVASAIALSSSATAAVCPGTSITLTATNTAIPAIANPVYKWYLNSNLSDTPQIGNSITVNPTANTTYYVTVEGVGYCFTGAAAEIDVTVLPTGMPADIVITAPTTVCQGENVTFTASLAAGTTINNPVFKWYTDANLSQLVFEGTTFNILAASNLVGTHTLYVTVQGDGYCANSVGNAATHTITVNAAPTITITGGQSISKVAGIPFNLPTVTTTNGATIQWYDYNTNPIGGNAQQTIATPGVYTYTVVATLNGCTAFENIIVTVFDANDCPPTFERVYANGSSDWGSIITGGVANTNNAIDGNPKTYSTITTGLGLLGIGTTWQNIYFDNAVAAGTPVTIKLGKEYSALMLAGGLSVQGLDANGNTIGNLKAVDGGLLDLLVADNVIEFTFVPSNNSGPQDYSGIRISQGSLVGVAQNTKVFGAYYTQAGNINCAPIDANTNPNILDVLYGVEDLGLGVASATASVTNPWNAVDNDISTYAQIARGVAVLNEASLTAVFKQQATAGDELQIVIEVPANPVLSLSLLQGYTIQRYLGDTPVGQALSSSSSILDLKLLGLLGGTTNKAVVIVAPYNQPYDRVKISYGNVVGVLGNFTRIYDISIKPTFNYGADPSGDLTLCTTDSIVFNPMDGCTTYQVYTSAMGTDKLDSTDGLTFKLPRNIAVGSRTFYVQTMRNGCEIGSRQEITIVLEKCSKACIVSNKMVTNKIKK</sequence>
<dbReference type="RefSeq" id="WP_091518266.1">
    <property type="nucleotide sequence ID" value="NZ_FOVI01000002.1"/>
</dbReference>
<organism evidence="5 6">
    <name type="scientific">Paenimyroides ummariense</name>
    <dbReference type="NCBI Taxonomy" id="913024"/>
    <lineage>
        <taxon>Bacteria</taxon>
        <taxon>Pseudomonadati</taxon>
        <taxon>Bacteroidota</taxon>
        <taxon>Flavobacteriia</taxon>
        <taxon>Flavobacteriales</taxon>
        <taxon>Flavobacteriaceae</taxon>
        <taxon>Paenimyroides</taxon>
    </lineage>
</organism>
<feature type="domain" description="Ig-like" evidence="4">
    <location>
        <begin position="1506"/>
        <end position="1594"/>
    </location>
</feature>
<dbReference type="EMBL" id="FOVI01000002">
    <property type="protein sequence ID" value="SFN19762.1"/>
    <property type="molecule type" value="Genomic_DNA"/>
</dbReference>
<dbReference type="STRING" id="913024.SAMN05421741_10266"/>
<evidence type="ECO:0000313" key="5">
    <source>
        <dbReference type="EMBL" id="SFN19762.1"/>
    </source>
</evidence>
<feature type="region of interest" description="Disordered" evidence="1">
    <location>
        <begin position="1251"/>
        <end position="1270"/>
    </location>
</feature>
<feature type="domain" description="Ig-like" evidence="4">
    <location>
        <begin position="1423"/>
        <end position="1502"/>
    </location>
</feature>
<feature type="compositionally biased region" description="Low complexity" evidence="1">
    <location>
        <begin position="1253"/>
        <end position="1270"/>
    </location>
</feature>
<dbReference type="InterPro" id="IPR044023">
    <property type="entry name" value="Ig_7"/>
</dbReference>
<dbReference type="Pfam" id="PF19081">
    <property type="entry name" value="Ig_7"/>
    <property type="match status" value="2"/>
</dbReference>
<evidence type="ECO:0000256" key="2">
    <source>
        <dbReference type="SAM" id="SignalP"/>
    </source>
</evidence>
<dbReference type="PANTHER" id="PTHR34819:SF3">
    <property type="entry name" value="CELL SURFACE PROTEIN"/>
    <property type="match status" value="1"/>
</dbReference>
<keyword evidence="6" id="KW-1185">Reference proteome</keyword>
<protein>
    <submittedName>
        <fullName evidence="5">Conserved repeat domain-containing protein</fullName>
    </submittedName>
</protein>
<proteinExistence type="predicted"/>
<accession>A0A1I4X2A1</accession>
<dbReference type="Proteomes" id="UP000199036">
    <property type="component" value="Unassembled WGS sequence"/>
</dbReference>
<dbReference type="InterPro" id="IPR047589">
    <property type="entry name" value="DUF11_rpt"/>
</dbReference>
<feature type="chain" id="PRO_5011476268" evidence="2">
    <location>
        <begin position="32"/>
        <end position="2121"/>
    </location>
</feature>
<evidence type="ECO:0000313" key="6">
    <source>
        <dbReference type="Proteomes" id="UP000199036"/>
    </source>
</evidence>
<feature type="domain" description="DUF11" evidence="3">
    <location>
        <begin position="1294"/>
        <end position="1389"/>
    </location>
</feature>
<evidence type="ECO:0000259" key="3">
    <source>
        <dbReference type="Pfam" id="PF01345"/>
    </source>
</evidence>
<keyword evidence="2" id="KW-0732">Signal</keyword>